<dbReference type="RefSeq" id="WP_407825802.1">
    <property type="nucleotide sequence ID" value="NZ_JBJLSN010000083.1"/>
</dbReference>
<dbReference type="InterPro" id="IPR036052">
    <property type="entry name" value="TrpB-like_PALP_sf"/>
</dbReference>
<dbReference type="PANTHER" id="PTHR43780">
    <property type="entry name" value="1-AMINOCYCLOPROPANE-1-CARBOXYLATE DEAMINASE-RELATED"/>
    <property type="match status" value="1"/>
</dbReference>
<evidence type="ECO:0000313" key="5">
    <source>
        <dbReference type="EMBL" id="MFL7905509.1"/>
    </source>
</evidence>
<keyword evidence="5" id="KW-0456">Lyase</keyword>
<evidence type="ECO:0000259" key="4">
    <source>
        <dbReference type="Pfam" id="PF00291"/>
    </source>
</evidence>
<name>A0ABW8VHL5_9PROT</name>
<protein>
    <submittedName>
        <fullName evidence="5">D-cysteine desulfhydrase family protein</fullName>
        <ecNumber evidence="5">4.4.1.-</ecNumber>
    </submittedName>
</protein>
<reference evidence="5 6" key="1">
    <citation type="submission" date="2024-11" db="EMBL/GenBank/DDBJ databases">
        <title>Draft genome sequences of two bacteria associated to sugarcane roots in Colombia.</title>
        <authorList>
            <person name="Pardo-Diaz S."/>
            <person name="Masmela-Mendoza J."/>
            <person name="Delgadillo-Duran P."/>
            <person name="Bautista E.J."/>
            <person name="Rojas-Tapias D.F."/>
        </authorList>
    </citation>
    <scope>NUCLEOTIDE SEQUENCE [LARGE SCALE GENOMIC DNA]</scope>
    <source>
        <strain evidence="5 6">Ap18</strain>
    </source>
</reference>
<keyword evidence="6" id="KW-1185">Reference proteome</keyword>
<evidence type="ECO:0000256" key="1">
    <source>
        <dbReference type="ARBA" id="ARBA00001933"/>
    </source>
</evidence>
<gene>
    <name evidence="5" type="ORF">ACJ41P_30590</name>
</gene>
<dbReference type="EMBL" id="JBJLSN010000083">
    <property type="protein sequence ID" value="MFL7905509.1"/>
    <property type="molecule type" value="Genomic_DNA"/>
</dbReference>
<evidence type="ECO:0000256" key="2">
    <source>
        <dbReference type="ARBA" id="ARBA00008639"/>
    </source>
</evidence>
<evidence type="ECO:0000256" key="3">
    <source>
        <dbReference type="ARBA" id="ARBA00022898"/>
    </source>
</evidence>
<comment type="cofactor">
    <cofactor evidence="1">
        <name>pyridoxal 5'-phosphate</name>
        <dbReference type="ChEBI" id="CHEBI:597326"/>
    </cofactor>
</comment>
<dbReference type="EC" id="4.4.1.-" evidence="5"/>
<dbReference type="Proteomes" id="UP001628281">
    <property type="component" value="Unassembled WGS sequence"/>
</dbReference>
<dbReference type="InterPro" id="IPR001926">
    <property type="entry name" value="TrpB-like_PALP"/>
</dbReference>
<proteinExistence type="inferred from homology"/>
<dbReference type="Pfam" id="PF00291">
    <property type="entry name" value="PALP"/>
    <property type="match status" value="1"/>
</dbReference>
<dbReference type="InterPro" id="IPR027278">
    <property type="entry name" value="ACCD_DCysDesulf"/>
</dbReference>
<comment type="caution">
    <text evidence="5">The sequence shown here is derived from an EMBL/GenBank/DDBJ whole genome shotgun (WGS) entry which is preliminary data.</text>
</comment>
<dbReference type="NCBIfam" id="TIGR01275">
    <property type="entry name" value="ACC_deam_rel"/>
    <property type="match status" value="1"/>
</dbReference>
<dbReference type="PIRSF" id="PIRSF006278">
    <property type="entry name" value="ACCD_DCysDesulf"/>
    <property type="match status" value="1"/>
</dbReference>
<accession>A0ABW8VHL5</accession>
<dbReference type="SUPFAM" id="SSF53686">
    <property type="entry name" value="Tryptophan synthase beta subunit-like PLP-dependent enzymes"/>
    <property type="match status" value="1"/>
</dbReference>
<dbReference type="Gene3D" id="3.40.50.1100">
    <property type="match status" value="2"/>
</dbReference>
<comment type="similarity">
    <text evidence="2">Belongs to the ACC deaminase/D-cysteine desulfhydrase family.</text>
</comment>
<keyword evidence="3" id="KW-0663">Pyridoxal phosphate</keyword>
<dbReference type="InterPro" id="IPR005966">
    <property type="entry name" value="D-Cys_desShydrase"/>
</dbReference>
<feature type="domain" description="Tryptophan synthase beta chain-like PALP" evidence="4">
    <location>
        <begin position="14"/>
        <end position="317"/>
    </location>
</feature>
<dbReference type="PANTHER" id="PTHR43780:SF2">
    <property type="entry name" value="1-AMINOCYCLOPROPANE-1-CARBOXYLATE DEAMINASE-RELATED"/>
    <property type="match status" value="1"/>
</dbReference>
<organism evidence="5 6">
    <name type="scientific">Azospirillum argentinense</name>
    <dbReference type="NCBI Taxonomy" id="2970906"/>
    <lineage>
        <taxon>Bacteria</taxon>
        <taxon>Pseudomonadati</taxon>
        <taxon>Pseudomonadota</taxon>
        <taxon>Alphaproteobacteria</taxon>
        <taxon>Rhodospirillales</taxon>
        <taxon>Azospirillaceae</taxon>
        <taxon>Azospirillum</taxon>
    </lineage>
</organism>
<dbReference type="GO" id="GO:0016829">
    <property type="term" value="F:lyase activity"/>
    <property type="evidence" value="ECO:0007669"/>
    <property type="project" value="UniProtKB-KW"/>
</dbReference>
<sequence length="330" mass="33233">MVRDLSFPRVPVSHRPTPLEPLERLSAHLGGPLILAKRDDCTGLALGGNKARKLDFLIGDALAQGADTVITPAGLQSNHARQTAAAAAKVGLKAVLVLARVVDWPDPAYGVSGNLLLDRLLGAEIRLVEPAERAAGVQAAAEEARANGGRPYVIASGGSSPVGALGYVEAAREIAVQAAALDHRVAAVVTASGSGGTQAGLVAGFSGIDGAPTVIGVGVDDVSAVFAAQVRGLAVDTARLAGLPEPDPGAVELLGAHLGPGYGLPAPETLEAITLAARLEGLVLDPVYTGKAMAGLIAQVRTGRFAADEAVVFVHTGGGPGLFAYPSLFG</sequence>
<evidence type="ECO:0000313" key="6">
    <source>
        <dbReference type="Proteomes" id="UP001628281"/>
    </source>
</evidence>